<protein>
    <submittedName>
        <fullName evidence="2">Uncharacterized protein</fullName>
    </submittedName>
</protein>
<evidence type="ECO:0000313" key="3">
    <source>
        <dbReference type="Proteomes" id="UP000663844"/>
    </source>
</evidence>
<feature type="transmembrane region" description="Helical" evidence="1">
    <location>
        <begin position="12"/>
        <end position="37"/>
    </location>
</feature>
<proteinExistence type="predicted"/>
<accession>A0A819BCG8</accession>
<gene>
    <name evidence="2" type="ORF">OXD698_LOCUS17879</name>
</gene>
<dbReference type="AlphaFoldDB" id="A0A819BCG8"/>
<keyword evidence="1" id="KW-1133">Transmembrane helix</keyword>
<sequence length="251" mass="27997">MENCSYQCIRRTLYAVLIGVSPIVLCLLLIALARLILHQLETAYHRRQKFSDRRRSSSAYHPTGRPTLLYTPVSTTELQRIIQGKKYIEPSPILAKSENNSPKASKFMKSILTRREPSPSRTLSSLVIRRHAINSTPMTALFAPTSTPLIPTFNIINETMSKSSNAITVKHESSETKTLSTINNKRINVVFHTNDSFDAEQTDIDPFLFSSSSSPTATTTTTTTTTTTVGVDEFLDFHSVRSVPYALSLVN</sequence>
<comment type="caution">
    <text evidence="2">The sequence shown here is derived from an EMBL/GenBank/DDBJ whole genome shotgun (WGS) entry which is preliminary data.</text>
</comment>
<keyword evidence="1" id="KW-0812">Transmembrane</keyword>
<evidence type="ECO:0000256" key="1">
    <source>
        <dbReference type="SAM" id="Phobius"/>
    </source>
</evidence>
<dbReference type="EMBL" id="CAJOAZ010001291">
    <property type="protein sequence ID" value="CAF3794479.1"/>
    <property type="molecule type" value="Genomic_DNA"/>
</dbReference>
<reference evidence="2" key="1">
    <citation type="submission" date="2021-02" db="EMBL/GenBank/DDBJ databases">
        <authorList>
            <person name="Nowell W R."/>
        </authorList>
    </citation>
    <scope>NUCLEOTIDE SEQUENCE</scope>
</reference>
<dbReference type="Proteomes" id="UP000663844">
    <property type="component" value="Unassembled WGS sequence"/>
</dbReference>
<name>A0A819BCG8_9BILA</name>
<organism evidence="2 3">
    <name type="scientific">Adineta steineri</name>
    <dbReference type="NCBI Taxonomy" id="433720"/>
    <lineage>
        <taxon>Eukaryota</taxon>
        <taxon>Metazoa</taxon>
        <taxon>Spiralia</taxon>
        <taxon>Gnathifera</taxon>
        <taxon>Rotifera</taxon>
        <taxon>Eurotatoria</taxon>
        <taxon>Bdelloidea</taxon>
        <taxon>Adinetida</taxon>
        <taxon>Adinetidae</taxon>
        <taxon>Adineta</taxon>
    </lineage>
</organism>
<evidence type="ECO:0000313" key="2">
    <source>
        <dbReference type="EMBL" id="CAF3794479.1"/>
    </source>
</evidence>
<keyword evidence="1" id="KW-0472">Membrane</keyword>